<proteinExistence type="predicted"/>
<dbReference type="InterPro" id="IPR015943">
    <property type="entry name" value="WD40/YVTN_repeat-like_dom_sf"/>
</dbReference>
<accession>A0A3S4MJR8</accession>
<dbReference type="Proteomes" id="UP000288071">
    <property type="component" value="Unassembled WGS sequence"/>
</dbReference>
<dbReference type="InterPro" id="IPR018391">
    <property type="entry name" value="PQQ_b-propeller_rpt"/>
</dbReference>
<dbReference type="InterPro" id="IPR011047">
    <property type="entry name" value="Quinoprotein_ADH-like_sf"/>
</dbReference>
<dbReference type="Gene3D" id="2.130.10.10">
    <property type="entry name" value="YVTN repeat-like/Quinoprotein amine dehydrogenase"/>
    <property type="match status" value="1"/>
</dbReference>
<feature type="domain" description="Pyrrolo-quinoline quinone repeat" evidence="1">
    <location>
        <begin position="370"/>
        <end position="429"/>
    </location>
</feature>
<organism evidence="2 3">
    <name type="scientific">Paenirhodobacter huangdaonensis</name>
    <dbReference type="NCBI Taxonomy" id="2501515"/>
    <lineage>
        <taxon>Bacteria</taxon>
        <taxon>Pseudomonadati</taxon>
        <taxon>Pseudomonadota</taxon>
        <taxon>Alphaproteobacteria</taxon>
        <taxon>Rhodobacterales</taxon>
        <taxon>Rhodobacter group</taxon>
        <taxon>Paenirhodobacter</taxon>
    </lineage>
</organism>
<dbReference type="EMBL" id="SAVA01000002">
    <property type="protein sequence ID" value="RWR54086.1"/>
    <property type="molecule type" value="Genomic_DNA"/>
</dbReference>
<feature type="domain" description="Pyrrolo-quinoline quinone repeat" evidence="1">
    <location>
        <begin position="111"/>
        <end position="347"/>
    </location>
</feature>
<dbReference type="SUPFAM" id="SSF50998">
    <property type="entry name" value="Quinoprotein alcohol dehydrogenase-like"/>
    <property type="match status" value="1"/>
</dbReference>
<dbReference type="RefSeq" id="WP_128155449.1">
    <property type="nucleotide sequence ID" value="NZ_JBHSOM010000016.1"/>
</dbReference>
<dbReference type="PANTHER" id="PTHR34512">
    <property type="entry name" value="CELL SURFACE PROTEIN"/>
    <property type="match status" value="1"/>
</dbReference>
<sequence>MAATVLAGCEKEVILPGERLDPRAVVGEGSVPGSAIATPEAPRALSLPRAQANADWPQRAGGAGHLLTNPAIGAGTTQVWSAPIGTGESRRYRLVAEPVVAAGRVFTLDSRGHVTATATNGARQWQTDVTPPGDRADDASGAGLAYDGGKIFVTSGYAELAALDAATGKVLWRQGFDAGIGGAPTVSAGMVYVVVRDGSAWAVRAADGKVMWQLGSTPAGAGMGGVAAPVVNDRMVVFPFSTGELIAALKTRGMTLWSAQVAGARLGRGYASVSDLTGEPVISGNTLYAGSSAGKLAAFDLNTGERLWTATEGPNSPVQVAGGSLFIVNDQAQIERLDAATGDVIWSKDLPYFVKDKVKKQNEIWVHYGPVLAGGKLFVASSDGLLRVFDPASGALIGQTEIPGGASTDPVVAGGTLYVVSRDGVLHAYR</sequence>
<dbReference type="SMART" id="SM00564">
    <property type="entry name" value="PQQ"/>
    <property type="match status" value="7"/>
</dbReference>
<dbReference type="Pfam" id="PF13360">
    <property type="entry name" value="PQQ_2"/>
    <property type="match status" value="2"/>
</dbReference>
<protein>
    <submittedName>
        <fullName evidence="2">Quinoprotein</fullName>
    </submittedName>
</protein>
<dbReference type="PANTHER" id="PTHR34512:SF30">
    <property type="entry name" value="OUTER MEMBRANE PROTEIN ASSEMBLY FACTOR BAMB"/>
    <property type="match status" value="1"/>
</dbReference>
<dbReference type="AlphaFoldDB" id="A0A3S4MJR8"/>
<evidence type="ECO:0000259" key="1">
    <source>
        <dbReference type="Pfam" id="PF13360"/>
    </source>
</evidence>
<evidence type="ECO:0000313" key="3">
    <source>
        <dbReference type="Proteomes" id="UP000288071"/>
    </source>
</evidence>
<gene>
    <name evidence="2" type="ORF">EOW66_04345</name>
</gene>
<comment type="caution">
    <text evidence="2">The sequence shown here is derived from an EMBL/GenBank/DDBJ whole genome shotgun (WGS) entry which is preliminary data.</text>
</comment>
<keyword evidence="3" id="KW-1185">Reference proteome</keyword>
<dbReference type="InterPro" id="IPR002372">
    <property type="entry name" value="PQQ_rpt_dom"/>
</dbReference>
<name>A0A3S4MJR8_9RHOB</name>
<evidence type="ECO:0000313" key="2">
    <source>
        <dbReference type="EMBL" id="RWR54086.1"/>
    </source>
</evidence>
<reference evidence="2 3" key="2">
    <citation type="submission" date="2019-01" db="EMBL/GenBank/DDBJ databases">
        <title>Sinorhodobacter populi sp. nov. isolated from the symptomatic bark tissue of Populus euramericana canker.</title>
        <authorList>
            <person name="Xu G."/>
        </authorList>
    </citation>
    <scope>NUCLEOTIDE SEQUENCE [LARGE SCALE GENOMIC DNA]</scope>
    <source>
        <strain evidence="2 3">CGMCC 1.12963</strain>
    </source>
</reference>
<reference evidence="3" key="1">
    <citation type="submission" date="2019-01" db="EMBL/GenBank/DDBJ databases">
        <title>Sinorhodobacter populi sp. nov. isolated from the symptomatic bark tissue of Populus euramericana canker.</title>
        <authorList>
            <person name="Li Y."/>
        </authorList>
    </citation>
    <scope>NUCLEOTIDE SEQUENCE [LARGE SCALE GENOMIC DNA]</scope>
    <source>
        <strain evidence="3">CGMCC 1.12963</strain>
    </source>
</reference>